<dbReference type="Proteomes" id="UP000831298">
    <property type="component" value="Segment"/>
</dbReference>
<dbReference type="KEGG" id="vg:80266208"/>
<evidence type="ECO:0000313" key="2">
    <source>
        <dbReference type="EMBL" id="UOL48573.1"/>
    </source>
</evidence>
<proteinExistence type="predicted"/>
<accession>A0AAE9KEU1</accession>
<protein>
    <submittedName>
        <fullName evidence="2">Uncharacterized protein</fullName>
    </submittedName>
</protein>
<dbReference type="GeneID" id="80266208"/>
<dbReference type="RefSeq" id="YP_010766529.1">
    <property type="nucleotide sequence ID" value="NC_073679.1"/>
</dbReference>
<organism evidence="2 3">
    <name type="scientific">Pseudomonas phage Kremar</name>
    <dbReference type="NCBI Taxonomy" id="2928831"/>
    <lineage>
        <taxon>Viruses</taxon>
        <taxon>Duplodnaviria</taxon>
        <taxon>Heunggongvirae</taxon>
        <taxon>Uroviricota</taxon>
        <taxon>Caudoviricetes</taxon>
        <taxon>Vandenendeviridae</taxon>
        <taxon>Gorskivirinae</taxon>
        <taxon>Kremarvirus</taxon>
        <taxon>Kremarvirus kremar</taxon>
    </lineage>
</organism>
<feature type="transmembrane region" description="Helical" evidence="1">
    <location>
        <begin position="44"/>
        <end position="69"/>
    </location>
</feature>
<sequence length="70" mass="7554">MITLVLFKIAATALVVFLIMLMVDSFCNYEDKAKGHYKTKVPAFVPYVGGTAGIVMVASVIASILMAIWA</sequence>
<keyword evidence="1" id="KW-1133">Transmembrane helix</keyword>
<evidence type="ECO:0000313" key="3">
    <source>
        <dbReference type="Proteomes" id="UP000831298"/>
    </source>
</evidence>
<keyword evidence="3" id="KW-1185">Reference proteome</keyword>
<evidence type="ECO:0000256" key="1">
    <source>
        <dbReference type="SAM" id="Phobius"/>
    </source>
</evidence>
<reference evidence="2 3" key="1">
    <citation type="submission" date="2022-02" db="EMBL/GenBank/DDBJ databases">
        <authorList>
            <person name="Gylling M."/>
        </authorList>
    </citation>
    <scope>NUCLEOTIDE SEQUENCE [LARGE SCALE GENOMIC DNA]</scope>
</reference>
<keyword evidence="1" id="KW-0472">Membrane</keyword>
<name>A0AAE9KEU1_9CAUD</name>
<dbReference type="EMBL" id="OM982620">
    <property type="protein sequence ID" value="UOL48573.1"/>
    <property type="molecule type" value="Genomic_DNA"/>
</dbReference>
<keyword evidence="1" id="KW-0812">Transmembrane</keyword>
<feature type="transmembrane region" description="Helical" evidence="1">
    <location>
        <begin position="6"/>
        <end position="23"/>
    </location>
</feature>